<evidence type="ECO:0000313" key="2">
    <source>
        <dbReference type="Proteomes" id="UP001470230"/>
    </source>
</evidence>
<evidence type="ECO:0000313" key="1">
    <source>
        <dbReference type="EMBL" id="KAK8890561.1"/>
    </source>
</evidence>
<comment type="caution">
    <text evidence="1">The sequence shown here is derived from an EMBL/GenBank/DDBJ whole genome shotgun (WGS) entry which is preliminary data.</text>
</comment>
<reference evidence="1 2" key="1">
    <citation type="submission" date="2024-04" db="EMBL/GenBank/DDBJ databases">
        <title>Tritrichomonas musculus Genome.</title>
        <authorList>
            <person name="Alves-Ferreira E."/>
            <person name="Grigg M."/>
            <person name="Lorenzi H."/>
            <person name="Galac M."/>
        </authorList>
    </citation>
    <scope>NUCLEOTIDE SEQUENCE [LARGE SCALE GENOMIC DNA]</scope>
    <source>
        <strain evidence="1 2">EAF2021</strain>
    </source>
</reference>
<proteinExistence type="predicted"/>
<organism evidence="1 2">
    <name type="scientific">Tritrichomonas musculus</name>
    <dbReference type="NCBI Taxonomy" id="1915356"/>
    <lineage>
        <taxon>Eukaryota</taxon>
        <taxon>Metamonada</taxon>
        <taxon>Parabasalia</taxon>
        <taxon>Tritrichomonadida</taxon>
        <taxon>Tritrichomonadidae</taxon>
        <taxon>Tritrichomonas</taxon>
    </lineage>
</organism>
<accession>A0ABR2KHH4</accession>
<gene>
    <name evidence="1" type="ORF">M9Y10_035338</name>
</gene>
<protein>
    <submittedName>
        <fullName evidence="1">Uncharacterized protein</fullName>
    </submittedName>
</protein>
<sequence>MQTRKQKKRKEIEGFERLPYETQKLIILQTCKKENNENQQSKAIIKPKNVQMLYNNHSLDSPDFANRLRRFEAVDITLDYAARNYSAIHGKIEIVKHVIPSIIVHLIFTDIKKNLAQIQSLMK</sequence>
<dbReference type="Proteomes" id="UP001470230">
    <property type="component" value="Unassembled WGS sequence"/>
</dbReference>
<dbReference type="EMBL" id="JAPFFF010000005">
    <property type="protein sequence ID" value="KAK8890561.1"/>
    <property type="molecule type" value="Genomic_DNA"/>
</dbReference>
<keyword evidence="2" id="KW-1185">Reference proteome</keyword>
<name>A0ABR2KHH4_9EUKA</name>